<dbReference type="Pfam" id="PF00491">
    <property type="entry name" value="Arginase"/>
    <property type="match status" value="1"/>
</dbReference>
<name>A0ABT8F4N9_9BACT</name>
<gene>
    <name evidence="6" type="ORF">QWY31_07620</name>
</gene>
<evidence type="ECO:0000256" key="3">
    <source>
        <dbReference type="ARBA" id="ARBA00022808"/>
    </source>
</evidence>
<accession>A0ABT8F4N9</accession>
<keyword evidence="1" id="KW-0479">Metal-binding</keyword>
<dbReference type="PANTHER" id="PTHR11358:SF35">
    <property type="entry name" value="FORMIMIDOYLGLUTAMASE"/>
    <property type="match status" value="1"/>
</dbReference>
<dbReference type="Proteomes" id="UP001168552">
    <property type="component" value="Unassembled WGS sequence"/>
</dbReference>
<dbReference type="EMBL" id="JAUHJS010000003">
    <property type="protein sequence ID" value="MDN4165365.1"/>
    <property type="molecule type" value="Genomic_DNA"/>
</dbReference>
<dbReference type="PROSITE" id="PS51409">
    <property type="entry name" value="ARGINASE_2"/>
    <property type="match status" value="1"/>
</dbReference>
<protein>
    <submittedName>
        <fullName evidence="6">Formimidoylglutamase</fullName>
    </submittedName>
</protein>
<comment type="similarity">
    <text evidence="5">Belongs to the arginase family.</text>
</comment>
<dbReference type="InterPro" id="IPR006035">
    <property type="entry name" value="Ureohydrolase"/>
</dbReference>
<keyword evidence="2" id="KW-0378">Hydrolase</keyword>
<dbReference type="RefSeq" id="WP_320003890.1">
    <property type="nucleotide sequence ID" value="NZ_JAUHJS010000003.1"/>
</dbReference>
<organism evidence="6 7">
    <name type="scientific">Shiella aurantiaca</name>
    <dbReference type="NCBI Taxonomy" id="3058365"/>
    <lineage>
        <taxon>Bacteria</taxon>
        <taxon>Pseudomonadati</taxon>
        <taxon>Bacteroidota</taxon>
        <taxon>Cytophagia</taxon>
        <taxon>Cytophagales</taxon>
        <taxon>Shiellaceae</taxon>
        <taxon>Shiella</taxon>
    </lineage>
</organism>
<dbReference type="CDD" id="cd09988">
    <property type="entry name" value="Formimidoylglutamase"/>
    <property type="match status" value="1"/>
</dbReference>
<keyword evidence="4" id="KW-0464">Manganese</keyword>
<evidence type="ECO:0000313" key="7">
    <source>
        <dbReference type="Proteomes" id="UP001168552"/>
    </source>
</evidence>
<dbReference type="InterPro" id="IPR023696">
    <property type="entry name" value="Ureohydrolase_dom_sf"/>
</dbReference>
<sequence length="320" mass="35380">MRAGERKIGEAIRLYNGENFGKLYSEGIRYVLLGIPESIGPRANKGKGGSEQAWESFLASFLAVQDNGFFPLDKTCLLGEVRVAALQEKSLAYDTGSPADINTLRKLVERVDERVEEALTPIFAAGLIPIVIGGGHNNVYPLCKAFAQGLKKELQIINCDPHADFRALEGRHSGNGFRYAMEEKLLSYYHPFGLHQNYNSASLLAAMQAHTGVSPHWLDECTDFEKELADKAKTLGQRKLPIGIELDMDAIEYMPSSAISPVGITTAQARHYVKQMAKGKAAWLHLPEAAPSTEWEQKMVGKTLSYLVTDFIKHHAQTHP</sequence>
<dbReference type="SUPFAM" id="SSF52768">
    <property type="entry name" value="Arginase/deacetylase"/>
    <property type="match status" value="1"/>
</dbReference>
<evidence type="ECO:0000313" key="6">
    <source>
        <dbReference type="EMBL" id="MDN4165365.1"/>
    </source>
</evidence>
<keyword evidence="7" id="KW-1185">Reference proteome</keyword>
<keyword evidence="3" id="KW-0369">Histidine metabolism</keyword>
<evidence type="ECO:0000256" key="4">
    <source>
        <dbReference type="ARBA" id="ARBA00023211"/>
    </source>
</evidence>
<evidence type="ECO:0000256" key="2">
    <source>
        <dbReference type="ARBA" id="ARBA00022801"/>
    </source>
</evidence>
<dbReference type="Gene3D" id="3.40.800.10">
    <property type="entry name" value="Ureohydrolase domain"/>
    <property type="match status" value="1"/>
</dbReference>
<proteinExistence type="inferred from homology"/>
<evidence type="ECO:0000256" key="1">
    <source>
        <dbReference type="ARBA" id="ARBA00022723"/>
    </source>
</evidence>
<evidence type="ECO:0000256" key="5">
    <source>
        <dbReference type="PROSITE-ProRule" id="PRU00742"/>
    </source>
</evidence>
<comment type="caution">
    <text evidence="6">The sequence shown here is derived from an EMBL/GenBank/DDBJ whole genome shotgun (WGS) entry which is preliminary data.</text>
</comment>
<dbReference type="PANTHER" id="PTHR11358">
    <property type="entry name" value="ARGINASE/AGMATINASE"/>
    <property type="match status" value="1"/>
</dbReference>
<reference evidence="6" key="1">
    <citation type="submission" date="2023-06" db="EMBL/GenBank/DDBJ databases">
        <title>Cytophagales bacterium Strain LB-30, isolated from soil.</title>
        <authorList>
            <person name="Liu B."/>
        </authorList>
    </citation>
    <scope>NUCLEOTIDE SEQUENCE</scope>
    <source>
        <strain evidence="6">LB-30</strain>
    </source>
</reference>